<accession>A0A1Q3F7P4</accession>
<organism evidence="1">
    <name type="scientific">Culex tarsalis</name>
    <name type="common">Encephalitis mosquito</name>
    <dbReference type="NCBI Taxonomy" id="7177"/>
    <lineage>
        <taxon>Eukaryota</taxon>
        <taxon>Metazoa</taxon>
        <taxon>Ecdysozoa</taxon>
        <taxon>Arthropoda</taxon>
        <taxon>Hexapoda</taxon>
        <taxon>Insecta</taxon>
        <taxon>Pterygota</taxon>
        <taxon>Neoptera</taxon>
        <taxon>Endopterygota</taxon>
        <taxon>Diptera</taxon>
        <taxon>Nematocera</taxon>
        <taxon>Culicoidea</taxon>
        <taxon>Culicidae</taxon>
        <taxon>Culicinae</taxon>
        <taxon>Culicini</taxon>
        <taxon>Culex</taxon>
        <taxon>Culex</taxon>
    </lineage>
</organism>
<protein>
    <submittedName>
        <fullName evidence="1">Putative suppressor of ty</fullName>
    </submittedName>
</protein>
<dbReference type="EMBL" id="GFDL01011537">
    <property type="protein sequence ID" value="JAV23508.1"/>
    <property type="molecule type" value="Transcribed_RNA"/>
</dbReference>
<proteinExistence type="predicted"/>
<dbReference type="AlphaFoldDB" id="A0A1Q3F7P4"/>
<name>A0A1Q3F7P4_CULTA</name>
<sequence length="100" mass="11451">MAEKTHCNMKILVGRKQLIHGHLKEALTSAHKTPLKSFQKERRVVMTAFINRGIHFLEVTQQMNIKVVTNPSATAKDQSNHNNLPHWAILHRYGMSKLCP</sequence>
<reference evidence="1" key="1">
    <citation type="submission" date="2017-01" db="EMBL/GenBank/DDBJ databases">
        <title>A deep insight into the sialotranscriptome of adult male and female Cluex tarsalis mosquitoes.</title>
        <authorList>
            <person name="Ribeiro J.M."/>
            <person name="Moreira F."/>
            <person name="Bernard K.A."/>
            <person name="Calvo E."/>
        </authorList>
    </citation>
    <scope>NUCLEOTIDE SEQUENCE</scope>
    <source>
        <strain evidence="1">Kern County</strain>
        <tissue evidence="1">Salivary glands</tissue>
    </source>
</reference>
<evidence type="ECO:0000313" key="1">
    <source>
        <dbReference type="EMBL" id="JAV23508.1"/>
    </source>
</evidence>